<name>U2J8N1_9SPHI</name>
<proteinExistence type="predicted"/>
<accession>U2J8N1</accession>
<reference evidence="1 2" key="1">
    <citation type="journal article" date="2013" name="Genome Announc.">
        <title>The Draft Genome Sequence of Sphingomonas paucimobilis Strain HER1398 (Proteobacteria), Host to the Giant PAU Phage, Indicates That It Is a Member of the Genus Sphingobacterium (Bacteroidetes).</title>
        <authorList>
            <person name="White R.A.III."/>
            <person name="Suttle C.A."/>
        </authorList>
    </citation>
    <scope>NUCLEOTIDE SEQUENCE [LARGE SCALE GENOMIC DNA]</scope>
    <source>
        <strain evidence="1 2">HER1398</strain>
    </source>
</reference>
<dbReference type="EMBL" id="ATDL01000015">
    <property type="protein sequence ID" value="ERJ59018.1"/>
    <property type="molecule type" value="Genomic_DNA"/>
</dbReference>
<dbReference type="Proteomes" id="UP000016584">
    <property type="component" value="Unassembled WGS sequence"/>
</dbReference>
<dbReference type="AlphaFoldDB" id="U2J8N1"/>
<dbReference type="PATRIC" id="fig|1346330.5.peg.2349"/>
<evidence type="ECO:0000313" key="2">
    <source>
        <dbReference type="Proteomes" id="UP000016584"/>
    </source>
</evidence>
<protein>
    <submittedName>
        <fullName evidence="1">Uncharacterized protein</fullName>
    </submittedName>
</protein>
<comment type="caution">
    <text evidence="1">The sequence shown here is derived from an EMBL/GenBank/DDBJ whole genome shotgun (WGS) entry which is preliminary data.</text>
</comment>
<dbReference type="STRING" id="1346330.M472_09570"/>
<keyword evidence="2" id="KW-1185">Reference proteome</keyword>
<evidence type="ECO:0000313" key="1">
    <source>
        <dbReference type="EMBL" id="ERJ59018.1"/>
    </source>
</evidence>
<gene>
    <name evidence="1" type="ORF">M472_09570</name>
</gene>
<sequence>MPKKKADGTDSKLFETVVVDIILAEEETKAASNKRKKE</sequence>
<organism evidence="1 2">
    <name type="scientific">Sphingobacterium paucimobilis HER1398</name>
    <dbReference type="NCBI Taxonomy" id="1346330"/>
    <lineage>
        <taxon>Bacteria</taxon>
        <taxon>Pseudomonadati</taxon>
        <taxon>Bacteroidota</taxon>
        <taxon>Sphingobacteriia</taxon>
        <taxon>Sphingobacteriales</taxon>
        <taxon>Sphingobacteriaceae</taxon>
        <taxon>Sphingobacterium</taxon>
    </lineage>
</organism>